<protein>
    <submittedName>
        <fullName evidence="1">Uncharacterized protein</fullName>
    </submittedName>
</protein>
<proteinExistence type="predicted"/>
<evidence type="ECO:0000313" key="2">
    <source>
        <dbReference type="Proteomes" id="UP000054538"/>
    </source>
</evidence>
<reference evidence="2" key="2">
    <citation type="submission" date="2015-01" db="EMBL/GenBank/DDBJ databases">
        <title>Evolutionary Origins and Diversification of the Mycorrhizal Mutualists.</title>
        <authorList>
            <consortium name="DOE Joint Genome Institute"/>
            <consortium name="Mycorrhizal Genomics Consortium"/>
            <person name="Kohler A."/>
            <person name="Kuo A."/>
            <person name="Nagy L.G."/>
            <person name="Floudas D."/>
            <person name="Copeland A."/>
            <person name="Barry K.W."/>
            <person name="Cichocki N."/>
            <person name="Veneault-Fourrey C."/>
            <person name="LaButti K."/>
            <person name="Lindquist E.A."/>
            <person name="Lipzen A."/>
            <person name="Lundell T."/>
            <person name="Morin E."/>
            <person name="Murat C."/>
            <person name="Riley R."/>
            <person name="Ohm R."/>
            <person name="Sun H."/>
            <person name="Tunlid A."/>
            <person name="Henrissat B."/>
            <person name="Grigoriev I.V."/>
            <person name="Hibbett D.S."/>
            <person name="Martin F."/>
        </authorList>
    </citation>
    <scope>NUCLEOTIDE SEQUENCE [LARGE SCALE GENOMIC DNA]</scope>
    <source>
        <strain evidence="2">Ve08.2h10</strain>
    </source>
</reference>
<reference evidence="1 2" key="1">
    <citation type="submission" date="2014-04" db="EMBL/GenBank/DDBJ databases">
        <authorList>
            <consortium name="DOE Joint Genome Institute"/>
            <person name="Kuo A."/>
            <person name="Kohler A."/>
            <person name="Jargeat P."/>
            <person name="Nagy L.G."/>
            <person name="Floudas D."/>
            <person name="Copeland A."/>
            <person name="Barry K.W."/>
            <person name="Cichocki N."/>
            <person name="Veneault-Fourrey C."/>
            <person name="LaButti K."/>
            <person name="Lindquist E.A."/>
            <person name="Lipzen A."/>
            <person name="Lundell T."/>
            <person name="Morin E."/>
            <person name="Murat C."/>
            <person name="Sun H."/>
            <person name="Tunlid A."/>
            <person name="Henrissat B."/>
            <person name="Grigoriev I.V."/>
            <person name="Hibbett D.S."/>
            <person name="Martin F."/>
            <person name="Nordberg H.P."/>
            <person name="Cantor M.N."/>
            <person name="Hua S.X."/>
        </authorList>
    </citation>
    <scope>NUCLEOTIDE SEQUENCE [LARGE SCALE GENOMIC DNA]</scope>
    <source>
        <strain evidence="1 2">Ve08.2h10</strain>
    </source>
</reference>
<keyword evidence="2" id="KW-1185">Reference proteome</keyword>
<gene>
    <name evidence="1" type="ORF">PAXRUDRAFT_139184</name>
</gene>
<dbReference type="OrthoDB" id="3022198at2759"/>
<accession>A0A0D0DEV5</accession>
<evidence type="ECO:0000313" key="1">
    <source>
        <dbReference type="EMBL" id="KIK96107.1"/>
    </source>
</evidence>
<dbReference type="HOGENOM" id="CLU_2427697_0_0_1"/>
<name>A0A0D0DEV5_9AGAM</name>
<dbReference type="EMBL" id="KN825003">
    <property type="protein sequence ID" value="KIK96107.1"/>
    <property type="molecule type" value="Genomic_DNA"/>
</dbReference>
<sequence length="91" mass="10500">MFVQQKIPLNTQRINVFCDCQTTRCLLTYIQTPNTKLLHGSIAEIAELTGCSEHTVFKILHLYCDFRHVNNPFGCHRGCPHSPDQHNPMYI</sequence>
<dbReference type="Proteomes" id="UP000054538">
    <property type="component" value="Unassembled WGS sequence"/>
</dbReference>
<organism evidence="1 2">
    <name type="scientific">Paxillus rubicundulus Ve08.2h10</name>
    <dbReference type="NCBI Taxonomy" id="930991"/>
    <lineage>
        <taxon>Eukaryota</taxon>
        <taxon>Fungi</taxon>
        <taxon>Dikarya</taxon>
        <taxon>Basidiomycota</taxon>
        <taxon>Agaricomycotina</taxon>
        <taxon>Agaricomycetes</taxon>
        <taxon>Agaricomycetidae</taxon>
        <taxon>Boletales</taxon>
        <taxon>Paxilineae</taxon>
        <taxon>Paxillaceae</taxon>
        <taxon>Paxillus</taxon>
    </lineage>
</organism>
<dbReference type="AlphaFoldDB" id="A0A0D0DEV5"/>
<dbReference type="InParanoid" id="A0A0D0DEV5"/>